<keyword evidence="1" id="KW-0812">Transmembrane</keyword>
<keyword evidence="3" id="KW-1185">Reference proteome</keyword>
<dbReference type="InterPro" id="IPR052053">
    <property type="entry name" value="IM_YidH-like"/>
</dbReference>
<keyword evidence="1" id="KW-1133">Transmembrane helix</keyword>
<keyword evidence="1" id="KW-0472">Membrane</keyword>
<evidence type="ECO:0000256" key="1">
    <source>
        <dbReference type="SAM" id="Phobius"/>
    </source>
</evidence>
<reference evidence="2 3" key="1">
    <citation type="submission" date="2021-08" db="EMBL/GenBank/DDBJ databases">
        <title>Draft Genome Sequence of Phanerochaete sordida strain YK-624.</title>
        <authorList>
            <person name="Mori T."/>
            <person name="Dohra H."/>
            <person name="Suzuki T."/>
            <person name="Kawagishi H."/>
            <person name="Hirai H."/>
        </authorList>
    </citation>
    <scope>NUCLEOTIDE SEQUENCE [LARGE SCALE GENOMIC DNA]</scope>
    <source>
        <strain evidence="2 3">YK-624</strain>
    </source>
</reference>
<sequence length="127" mass="13599">MPQICENTGSAARDYAMLERNLLSHLRLASLLLLLAASVLLNARLPSPSDPSGDTPHSAGSIPLASIEVVTALVAIGAGVWEYRRGYQDMQDMKGFLTAVKPHFYVMAAVAVVVFATCIVLISDTRV</sequence>
<gene>
    <name evidence="2" type="ORF">PsYK624_070870</name>
</gene>
<evidence type="ECO:0000313" key="3">
    <source>
        <dbReference type="Proteomes" id="UP000703269"/>
    </source>
</evidence>
<proteinExistence type="predicted"/>
<dbReference type="PANTHER" id="PTHR34187">
    <property type="entry name" value="FGR18P"/>
    <property type="match status" value="1"/>
</dbReference>
<evidence type="ECO:0000313" key="2">
    <source>
        <dbReference type="EMBL" id="GJE90940.1"/>
    </source>
</evidence>
<feature type="transmembrane region" description="Helical" evidence="1">
    <location>
        <begin position="104"/>
        <end position="123"/>
    </location>
</feature>
<accession>A0A9P3LD68</accession>
<feature type="transmembrane region" description="Helical" evidence="1">
    <location>
        <begin position="22"/>
        <end position="41"/>
    </location>
</feature>
<dbReference type="Proteomes" id="UP000703269">
    <property type="component" value="Unassembled WGS sequence"/>
</dbReference>
<name>A0A9P3LD68_9APHY</name>
<dbReference type="EMBL" id="BPQB01000019">
    <property type="protein sequence ID" value="GJE90940.1"/>
    <property type="molecule type" value="Genomic_DNA"/>
</dbReference>
<dbReference type="OrthoDB" id="5525680at2759"/>
<evidence type="ECO:0008006" key="4">
    <source>
        <dbReference type="Google" id="ProtNLM"/>
    </source>
</evidence>
<organism evidence="2 3">
    <name type="scientific">Phanerochaete sordida</name>
    <dbReference type="NCBI Taxonomy" id="48140"/>
    <lineage>
        <taxon>Eukaryota</taxon>
        <taxon>Fungi</taxon>
        <taxon>Dikarya</taxon>
        <taxon>Basidiomycota</taxon>
        <taxon>Agaricomycotina</taxon>
        <taxon>Agaricomycetes</taxon>
        <taxon>Polyporales</taxon>
        <taxon>Phanerochaetaceae</taxon>
        <taxon>Phanerochaete</taxon>
    </lineage>
</organism>
<comment type="caution">
    <text evidence="2">The sequence shown here is derived from an EMBL/GenBank/DDBJ whole genome shotgun (WGS) entry which is preliminary data.</text>
</comment>
<feature type="transmembrane region" description="Helical" evidence="1">
    <location>
        <begin position="61"/>
        <end position="83"/>
    </location>
</feature>
<dbReference type="PANTHER" id="PTHR34187:SF2">
    <property type="entry name" value="DUF202 DOMAIN-CONTAINING PROTEIN"/>
    <property type="match status" value="1"/>
</dbReference>
<protein>
    <recommendedName>
        <fullName evidence="4">DUF202 domain-containing protein</fullName>
    </recommendedName>
</protein>
<dbReference type="AlphaFoldDB" id="A0A9P3LD68"/>